<feature type="compositionally biased region" description="Polar residues" evidence="1">
    <location>
        <begin position="69"/>
        <end position="78"/>
    </location>
</feature>
<reference evidence="2" key="1">
    <citation type="submission" date="2021-01" db="EMBL/GenBank/DDBJ databases">
        <authorList>
            <person name="Corre E."/>
            <person name="Pelletier E."/>
            <person name="Niang G."/>
            <person name="Scheremetjew M."/>
            <person name="Finn R."/>
            <person name="Kale V."/>
            <person name="Holt S."/>
            <person name="Cochrane G."/>
            <person name="Meng A."/>
            <person name="Brown T."/>
            <person name="Cohen L."/>
        </authorList>
    </citation>
    <scope>NUCLEOTIDE SEQUENCE</scope>
    <source>
        <strain evidence="2">10249 10 AB</strain>
    </source>
</reference>
<dbReference type="AlphaFoldDB" id="A0A7S4EQZ4"/>
<feature type="compositionally biased region" description="Low complexity" evidence="1">
    <location>
        <begin position="92"/>
        <end position="118"/>
    </location>
</feature>
<proteinExistence type="predicted"/>
<evidence type="ECO:0000313" key="2">
    <source>
        <dbReference type="EMBL" id="CAE0728958.1"/>
    </source>
</evidence>
<sequence>MGDRKMKSSRTLETKDCRVEGYDDNDGSVQASINGNLEISSRSADCVPSLASSSTEASAKNDLSIRISSHESSTVIQQGTGGNSLGEKRKSSSLNGSSSRHKSSSFPFFWTTPSSRQGQNEEQKAQQQQHQPAIMYLRDLMFKSDLLGPIPNLDKDGKTCKDEDEDDNNLMVGDIISEYKDTDLFYDAEEGAVWMLSSKDAGNTKGNQDQEGRKRIVRFALDQGSPELIEEDQRLLAHSMQGSLCAFDIYNESNGGIYDIEKYGGNCSELNNLYREMYDEKNEACSYECYSDKEEDIENLKTKDIRGMLYSLGGIAAASATVIATKLFTSVRKSKDDNVRGGEVISRGTQNTVDTVHLVESSGMLQNSALSSGASSGASSTSISSSMAASSASSSAASSAGASASSTTASIVSASASAAASSAESSAASLTVSSTVSTVTPTAASSAASTAVSTVASSASSASLASAASATLSATSAVSASASAAVTTQAVAVVAQ</sequence>
<organism evidence="2">
    <name type="scientific">Pseudo-nitzschia australis</name>
    <dbReference type="NCBI Taxonomy" id="44445"/>
    <lineage>
        <taxon>Eukaryota</taxon>
        <taxon>Sar</taxon>
        <taxon>Stramenopiles</taxon>
        <taxon>Ochrophyta</taxon>
        <taxon>Bacillariophyta</taxon>
        <taxon>Bacillariophyceae</taxon>
        <taxon>Bacillariophycidae</taxon>
        <taxon>Bacillariales</taxon>
        <taxon>Bacillariaceae</taxon>
        <taxon>Pseudo-nitzschia</taxon>
    </lineage>
</organism>
<feature type="region of interest" description="Disordered" evidence="1">
    <location>
        <begin position="1"/>
        <end position="44"/>
    </location>
</feature>
<feature type="compositionally biased region" description="Basic and acidic residues" evidence="1">
    <location>
        <begin position="1"/>
        <end position="21"/>
    </location>
</feature>
<gene>
    <name evidence="2" type="ORF">PAUS00366_LOCUS21742</name>
</gene>
<protein>
    <submittedName>
        <fullName evidence="2">Uncharacterized protein</fullName>
    </submittedName>
</protein>
<dbReference type="EMBL" id="HBIX01033124">
    <property type="protein sequence ID" value="CAE0728958.1"/>
    <property type="molecule type" value="Transcribed_RNA"/>
</dbReference>
<name>A0A7S4EQZ4_9STRA</name>
<evidence type="ECO:0000256" key="1">
    <source>
        <dbReference type="SAM" id="MobiDB-lite"/>
    </source>
</evidence>
<accession>A0A7S4EQZ4</accession>
<feature type="region of interest" description="Disordered" evidence="1">
    <location>
        <begin position="69"/>
        <end position="130"/>
    </location>
</feature>
<feature type="compositionally biased region" description="Polar residues" evidence="1">
    <location>
        <begin position="27"/>
        <end position="43"/>
    </location>
</feature>